<feature type="transmembrane region" description="Helical" evidence="2">
    <location>
        <begin position="346"/>
        <end position="368"/>
    </location>
</feature>
<feature type="transmembrane region" description="Helical" evidence="2">
    <location>
        <begin position="68"/>
        <end position="89"/>
    </location>
</feature>
<proteinExistence type="predicted"/>
<reference evidence="4 5" key="1">
    <citation type="submission" date="2021-02" db="EMBL/GenBank/DDBJ databases">
        <title>De Novo genome assembly of isolated myxobacteria.</title>
        <authorList>
            <person name="Stevens D.C."/>
        </authorList>
    </citation>
    <scope>NUCLEOTIDE SEQUENCE [LARGE SCALE GENOMIC DNA]</scope>
    <source>
        <strain evidence="5">SCPEA02</strain>
    </source>
</reference>
<gene>
    <name evidence="4" type="ORF">JY651_38395</name>
</gene>
<evidence type="ECO:0000313" key="4">
    <source>
        <dbReference type="EMBL" id="QSQ21025.1"/>
    </source>
</evidence>
<dbReference type="EMBL" id="CP071090">
    <property type="protein sequence ID" value="QSQ21025.1"/>
    <property type="molecule type" value="Genomic_DNA"/>
</dbReference>
<feature type="region of interest" description="Disordered" evidence="1">
    <location>
        <begin position="1134"/>
        <end position="1158"/>
    </location>
</feature>
<feature type="transmembrane region" description="Helical" evidence="2">
    <location>
        <begin position="466"/>
        <end position="486"/>
    </location>
</feature>
<evidence type="ECO:0000256" key="1">
    <source>
        <dbReference type="SAM" id="MobiDB-lite"/>
    </source>
</evidence>
<organism evidence="4 5">
    <name type="scientific">Pyxidicoccus parkwayensis</name>
    <dbReference type="NCBI Taxonomy" id="2813578"/>
    <lineage>
        <taxon>Bacteria</taxon>
        <taxon>Pseudomonadati</taxon>
        <taxon>Myxococcota</taxon>
        <taxon>Myxococcia</taxon>
        <taxon>Myxococcales</taxon>
        <taxon>Cystobacterineae</taxon>
        <taxon>Myxococcaceae</taxon>
        <taxon>Pyxidicoccus</taxon>
    </lineage>
</organism>
<accession>A0ABX7NU30</accession>
<dbReference type="InterPro" id="IPR027268">
    <property type="entry name" value="Peptidase_M4/M1_CTD_sf"/>
</dbReference>
<keyword evidence="2" id="KW-0812">Transmembrane</keyword>
<evidence type="ECO:0000259" key="3">
    <source>
        <dbReference type="Pfam" id="PF01433"/>
    </source>
</evidence>
<dbReference type="RefSeq" id="WP_206722604.1">
    <property type="nucleotide sequence ID" value="NZ_CP071090.1"/>
</dbReference>
<dbReference type="Pfam" id="PF12679">
    <property type="entry name" value="ABC2_membrane_2"/>
    <property type="match status" value="1"/>
</dbReference>
<feature type="transmembrane region" description="Helical" evidence="2">
    <location>
        <begin position="21"/>
        <end position="38"/>
    </location>
</feature>
<dbReference type="Gene3D" id="1.10.390.10">
    <property type="entry name" value="Neutral Protease Domain 2"/>
    <property type="match status" value="1"/>
</dbReference>
<feature type="domain" description="Peptidase M1 membrane alanine aminopeptidase" evidence="3">
    <location>
        <begin position="887"/>
        <end position="1072"/>
    </location>
</feature>
<feature type="transmembrane region" description="Helical" evidence="2">
    <location>
        <begin position="380"/>
        <end position="400"/>
    </location>
</feature>
<keyword evidence="5" id="KW-1185">Reference proteome</keyword>
<feature type="transmembrane region" description="Helical" evidence="2">
    <location>
        <begin position="157"/>
        <end position="180"/>
    </location>
</feature>
<dbReference type="SUPFAM" id="SSF55486">
    <property type="entry name" value="Metalloproteases ('zincins'), catalytic domain"/>
    <property type="match status" value="1"/>
</dbReference>
<feature type="transmembrane region" description="Helical" evidence="2">
    <location>
        <begin position="254"/>
        <end position="273"/>
    </location>
</feature>
<feature type="compositionally biased region" description="Basic and acidic residues" evidence="1">
    <location>
        <begin position="1134"/>
        <end position="1145"/>
    </location>
</feature>
<keyword evidence="2" id="KW-1133">Transmembrane helix</keyword>
<feature type="transmembrane region" description="Helical" evidence="2">
    <location>
        <begin position="110"/>
        <end position="137"/>
    </location>
</feature>
<keyword evidence="2" id="KW-0472">Membrane</keyword>
<dbReference type="Proteomes" id="UP000662747">
    <property type="component" value="Chromosome"/>
</dbReference>
<feature type="transmembrane region" description="Helical" evidence="2">
    <location>
        <begin position="595"/>
        <end position="614"/>
    </location>
</feature>
<evidence type="ECO:0000256" key="2">
    <source>
        <dbReference type="SAM" id="Phobius"/>
    </source>
</evidence>
<feature type="transmembrane region" description="Helical" evidence="2">
    <location>
        <begin position="495"/>
        <end position="513"/>
    </location>
</feature>
<sequence>MNAARLGAVVRTELAHQVRRPLFVILLLITFLVVWGYAAGNVTIESGASQVGGQKAWVTSEFAVSQTIILLTFLLHTFFISVGAGMGVISDEEARVGPILHTTPLTPREYVWGKFLAVLAAYGLALAAMVAFLVFFHHVVPAGEHAEYRGPLSLLNYIRPALFFGVPLLVFMAGTAFAVGELTRRPVLVYFLPVVLMFVCAFFLWDWSPGWLDPRINRALMAVEPAGLRWLSETWVKVDRGVDFYNHERVGLDALFVLSRLGFIAVGLGGVAWSARHVAQGLKGATVRPVKGKTLADVPPATPLGTFREETPLASLNMGVRPPSLLGDLWHVARVEARGLLSQPGLYLFVPIILLQTVVQALNAIGPFDTPMLAVPGHFAVRSMGQASTLVCLLLMFYTVESLERERAVFFAPIHDATRVRTLSVLLGKALANSLVGVAILAVTWLAASLVQLAQGKVSVAVVPYAIVWGLLLVPTFVLWTCFVLAARAVAGGRFGAYGIALAVLCLTGFGAVRGELNWATNWPLWGSVRWSDMGPFELDRTALVLNRVGALGLAAFFAALALRLDGRRAPDSVSLLEQLKPAGLLRGAWRLTPWMVVPAVALIGAAVQVGQGWQGDAAKKRAKEYWQKNLATWKDAPQPAIQDVDLDVDLEPEAGTFHTRGTYTLVNRHDKALEAFALTGGDHWEDVRWTVDGKEATAEDRSRLYVFRPDGGMQPGAVLRVGFDYHGRFPRGATKDGGRVGEFILPSGVVLTSFKPSFAPVIGFLDDIGVDEKENKYEPRVYSDHFYEGQTEAGWGTGTPFTTRIRVTGPEDYTLNSVGVLESDEVKDGRRVSVWKSDHPMSMFNIVAGRWTVLRGEGTAVFHHPSHTYNVGEMRRGLDAARRYYSEWFYPYPWKELKLSEFPGLDTYAQGFATNITFSESIGFLTKSTPKANAVLLITAHEAAHQWWGNMLIPGKGPGGDVLSEGTSHYSALKLIEQLEGPALRMEVAKRLEERYAKNRRLDAEQPLVKLDNTREGDNTVLYDKGGWVFWMLEDLLGREAMHAGLQAFLRQYIPSADHPVLQDFIAAMRPFAKDAAAYDAFVKQWFHEVHVPEYRLSAASVKQEGAQWVATVTVENTGTGRMPVEVAAVKGERYPERTEEEAAKGPATPSPDYRDARKTVVLGAGEKAEVTVRADFAPERWVVDPDVRVLQLRRESAVLKL</sequence>
<feature type="transmembrane region" description="Helical" evidence="2">
    <location>
        <begin position="544"/>
        <end position="563"/>
    </location>
</feature>
<evidence type="ECO:0000313" key="5">
    <source>
        <dbReference type="Proteomes" id="UP000662747"/>
    </source>
</evidence>
<dbReference type="Pfam" id="PF01433">
    <property type="entry name" value="Peptidase_M1"/>
    <property type="match status" value="1"/>
</dbReference>
<name>A0ABX7NU30_9BACT</name>
<dbReference type="InterPro" id="IPR014782">
    <property type="entry name" value="Peptidase_M1_dom"/>
</dbReference>
<feature type="transmembrane region" description="Helical" evidence="2">
    <location>
        <begin position="187"/>
        <end position="205"/>
    </location>
</feature>
<feature type="transmembrane region" description="Helical" evidence="2">
    <location>
        <begin position="430"/>
        <end position="454"/>
    </location>
</feature>
<protein>
    <recommendedName>
        <fullName evidence="3">Peptidase M1 membrane alanine aminopeptidase domain-containing protein</fullName>
    </recommendedName>
</protein>